<evidence type="ECO:0000256" key="4">
    <source>
        <dbReference type="ARBA" id="ARBA00023136"/>
    </source>
</evidence>
<evidence type="ECO:0000256" key="1">
    <source>
        <dbReference type="ARBA" id="ARBA00004141"/>
    </source>
</evidence>
<reference evidence="6" key="1">
    <citation type="journal article" date="2021" name="PeerJ">
        <title>Extensive microbial diversity within the chicken gut microbiome revealed by metagenomics and culture.</title>
        <authorList>
            <person name="Gilroy R."/>
            <person name="Ravi A."/>
            <person name="Getino M."/>
            <person name="Pursley I."/>
            <person name="Horton D.L."/>
            <person name="Alikhan N.F."/>
            <person name="Baker D."/>
            <person name="Gharbi K."/>
            <person name="Hall N."/>
            <person name="Watson M."/>
            <person name="Adriaenssens E.M."/>
            <person name="Foster-Nyarko E."/>
            <person name="Jarju S."/>
            <person name="Secka A."/>
            <person name="Antonio M."/>
            <person name="Oren A."/>
            <person name="Chaudhuri R.R."/>
            <person name="La Ragione R."/>
            <person name="Hildebrand F."/>
            <person name="Pallen M.J."/>
        </authorList>
    </citation>
    <scope>NUCLEOTIDE SEQUENCE</scope>
    <source>
        <strain evidence="6">CHK178-16964</strain>
    </source>
</reference>
<evidence type="ECO:0000313" key="6">
    <source>
        <dbReference type="EMBL" id="HJA72029.1"/>
    </source>
</evidence>
<dbReference type="PANTHER" id="PTHR10283">
    <property type="entry name" value="SOLUTE CARRIER FAMILY 13 MEMBER"/>
    <property type="match status" value="1"/>
</dbReference>
<evidence type="ECO:0000313" key="7">
    <source>
        <dbReference type="Proteomes" id="UP000823900"/>
    </source>
</evidence>
<organism evidence="6 7">
    <name type="scientific">Candidatus Lachnoclostridium stercoravium</name>
    <dbReference type="NCBI Taxonomy" id="2838633"/>
    <lineage>
        <taxon>Bacteria</taxon>
        <taxon>Bacillati</taxon>
        <taxon>Bacillota</taxon>
        <taxon>Clostridia</taxon>
        <taxon>Lachnospirales</taxon>
        <taxon>Lachnospiraceae</taxon>
    </lineage>
</organism>
<feature type="transmembrane region" description="Helical" evidence="5">
    <location>
        <begin position="278"/>
        <end position="296"/>
    </location>
</feature>
<feature type="transmembrane region" description="Helical" evidence="5">
    <location>
        <begin position="21"/>
        <end position="42"/>
    </location>
</feature>
<dbReference type="EMBL" id="DWZA01000094">
    <property type="protein sequence ID" value="HJA72029.1"/>
    <property type="molecule type" value="Genomic_DNA"/>
</dbReference>
<evidence type="ECO:0000256" key="2">
    <source>
        <dbReference type="ARBA" id="ARBA00022692"/>
    </source>
</evidence>
<comment type="caution">
    <text evidence="6">The sequence shown here is derived from an EMBL/GenBank/DDBJ whole genome shotgun (WGS) entry which is preliminary data.</text>
</comment>
<accession>A0A9D2HKC3</accession>
<protein>
    <submittedName>
        <fullName evidence="6">Anion permease</fullName>
    </submittedName>
</protein>
<dbReference type="GO" id="GO:0005886">
    <property type="term" value="C:plasma membrane"/>
    <property type="evidence" value="ECO:0007669"/>
    <property type="project" value="TreeGrafter"/>
</dbReference>
<dbReference type="AlphaFoldDB" id="A0A9D2HKC3"/>
<feature type="transmembrane region" description="Helical" evidence="5">
    <location>
        <begin position="416"/>
        <end position="437"/>
    </location>
</feature>
<evidence type="ECO:0000256" key="5">
    <source>
        <dbReference type="SAM" id="Phobius"/>
    </source>
</evidence>
<reference evidence="6" key="2">
    <citation type="submission" date="2021-04" db="EMBL/GenBank/DDBJ databases">
        <authorList>
            <person name="Gilroy R."/>
        </authorList>
    </citation>
    <scope>NUCLEOTIDE SEQUENCE</scope>
    <source>
        <strain evidence="6">CHK178-16964</strain>
    </source>
</reference>
<name>A0A9D2HKC3_9FIRM</name>
<feature type="transmembrane region" description="Helical" evidence="5">
    <location>
        <begin position="94"/>
        <end position="116"/>
    </location>
</feature>
<keyword evidence="2 5" id="KW-0812">Transmembrane</keyword>
<sequence>MADQKKKQEKSVFTAKTTKQKYVHILIALVILLVIMHLPAPAELEEGAKSMTLLGIIASVVYLWVTEALPHAASACLILILIPLLGVGDFKSVFSGTFGTDTFAFFMGVFTLSAVCKKSGFSKRLGQMFMLYSSSNSRVPLFGSMLISFIFSMFITDMAAVAMVLPVVIAILTAMNAIPKQSNYGKCLTLGVSWGSIYGGICTPAGVGSNITTMKLLSDLAGMEVSFIQWMKLCFPIGIIGLVVGFIVLQICFKPEVSNIDIDKEQLKKELTENPMTFGQKYALFLFVAVVIAYLLSDKLGLSVALISFMIIPLAILPGIGIFANWGELEKSINWGSIMLAVCGVIVGTLANQFGLAQWITGVVLEPLSTLAAPVQIYAVTLITDIVGILLSSMTITASVCVPLAITFAQETGAPVWATAIAACCASSTVMILVTQTPTLIISYAEGYYTLKDCAKAGIIMTFVSALIVTVVVVACGMPAVPF</sequence>
<feature type="transmembrane region" description="Helical" evidence="5">
    <location>
        <begin position="377"/>
        <end position="404"/>
    </location>
</feature>
<evidence type="ECO:0000256" key="3">
    <source>
        <dbReference type="ARBA" id="ARBA00022989"/>
    </source>
</evidence>
<keyword evidence="3 5" id="KW-1133">Transmembrane helix</keyword>
<feature type="transmembrane region" description="Helical" evidence="5">
    <location>
        <begin position="338"/>
        <end position="357"/>
    </location>
</feature>
<dbReference type="Proteomes" id="UP000823900">
    <property type="component" value="Unassembled WGS sequence"/>
</dbReference>
<gene>
    <name evidence="6" type="ORF">IAA07_10735</name>
</gene>
<feature type="transmembrane region" description="Helical" evidence="5">
    <location>
        <begin position="302"/>
        <end position="326"/>
    </location>
</feature>
<feature type="transmembrane region" description="Helical" evidence="5">
    <location>
        <begin position="227"/>
        <end position="249"/>
    </location>
</feature>
<feature type="transmembrane region" description="Helical" evidence="5">
    <location>
        <begin position="187"/>
        <end position="207"/>
    </location>
</feature>
<comment type="subcellular location">
    <subcellularLocation>
        <location evidence="1">Membrane</location>
        <topology evidence="1">Multi-pass membrane protein</topology>
    </subcellularLocation>
</comment>
<feature type="transmembrane region" description="Helical" evidence="5">
    <location>
        <begin position="48"/>
        <end position="65"/>
    </location>
</feature>
<dbReference type="GO" id="GO:0022857">
    <property type="term" value="F:transmembrane transporter activity"/>
    <property type="evidence" value="ECO:0007669"/>
    <property type="project" value="InterPro"/>
</dbReference>
<dbReference type="Pfam" id="PF00939">
    <property type="entry name" value="Na_sulph_symp"/>
    <property type="match status" value="1"/>
</dbReference>
<feature type="transmembrane region" description="Helical" evidence="5">
    <location>
        <begin position="161"/>
        <end position="178"/>
    </location>
</feature>
<proteinExistence type="predicted"/>
<feature type="transmembrane region" description="Helical" evidence="5">
    <location>
        <begin position="457"/>
        <end position="481"/>
    </location>
</feature>
<feature type="transmembrane region" description="Helical" evidence="5">
    <location>
        <begin position="72"/>
        <end position="88"/>
    </location>
</feature>
<feature type="transmembrane region" description="Helical" evidence="5">
    <location>
        <begin position="137"/>
        <end position="155"/>
    </location>
</feature>
<keyword evidence="4 5" id="KW-0472">Membrane</keyword>
<dbReference type="InterPro" id="IPR001898">
    <property type="entry name" value="SLC13A/DASS"/>
</dbReference>